<dbReference type="InterPro" id="IPR001478">
    <property type="entry name" value="PDZ"/>
</dbReference>
<evidence type="ECO:0000256" key="4">
    <source>
        <dbReference type="ARBA" id="ARBA00022825"/>
    </source>
</evidence>
<name>A0ABU9JR78_9GAMM</name>
<dbReference type="EC" id="3.4.21.102" evidence="10"/>
<dbReference type="SUPFAM" id="SSF50156">
    <property type="entry name" value="PDZ domain-like"/>
    <property type="match status" value="1"/>
</dbReference>
<dbReference type="Pfam" id="PF00595">
    <property type="entry name" value="PDZ"/>
    <property type="match status" value="1"/>
</dbReference>
<evidence type="ECO:0000256" key="6">
    <source>
        <dbReference type="SAM" id="Coils"/>
    </source>
</evidence>
<dbReference type="InterPro" id="IPR040573">
    <property type="entry name" value="TSP_N"/>
</dbReference>
<dbReference type="SMART" id="SM00245">
    <property type="entry name" value="TSPc"/>
    <property type="match status" value="1"/>
</dbReference>
<evidence type="ECO:0000256" key="8">
    <source>
        <dbReference type="SAM" id="SignalP"/>
    </source>
</evidence>
<evidence type="ECO:0000313" key="10">
    <source>
        <dbReference type="EMBL" id="MEL3955343.1"/>
    </source>
</evidence>
<dbReference type="EMBL" id="JBBYHY010000010">
    <property type="protein sequence ID" value="MEL3955343.1"/>
    <property type="molecule type" value="Genomic_DNA"/>
</dbReference>
<proteinExistence type="inferred from homology"/>
<keyword evidence="4 5" id="KW-0720">Serine protease</keyword>
<keyword evidence="2 5" id="KW-0645">Protease</keyword>
<feature type="region of interest" description="Disordered" evidence="7">
    <location>
        <begin position="646"/>
        <end position="669"/>
    </location>
</feature>
<dbReference type="InterPro" id="IPR005151">
    <property type="entry name" value="Tail-specific_protease"/>
</dbReference>
<comment type="caution">
    <text evidence="10">The sequence shown here is derived from an EMBL/GenBank/DDBJ whole genome shotgun (WGS) entry which is preliminary data.</text>
</comment>
<keyword evidence="3 5" id="KW-0378">Hydrolase</keyword>
<dbReference type="Proteomes" id="UP001455088">
    <property type="component" value="Unassembled WGS sequence"/>
</dbReference>
<accession>A0ABU9JR78</accession>
<dbReference type="GO" id="GO:0004252">
    <property type="term" value="F:serine-type endopeptidase activity"/>
    <property type="evidence" value="ECO:0007669"/>
    <property type="project" value="UniProtKB-EC"/>
</dbReference>
<dbReference type="PANTHER" id="PTHR32060:SF22">
    <property type="entry name" value="CARBOXYL-TERMINAL-PROCESSING PEPTIDASE 3, CHLOROPLASTIC"/>
    <property type="match status" value="1"/>
</dbReference>
<dbReference type="RefSeq" id="WP_019186031.1">
    <property type="nucleotide sequence ID" value="NZ_JBBYHY010000010.1"/>
</dbReference>
<keyword evidence="6" id="KW-0175">Coiled coil</keyword>
<sequence>MKFKAPAFLMALALTAPMALAAYADSPALPSAATPDQVTTSKLVYGLLSDSRYAYRPRALDAATSKDVFKRYLESLDSSKQFFTQADITRFAPFEANIATAIRGGELEPAFQVFAVYKQRVGERVGYARKLLKQDFDFSTDEKFEYDRKDVPWAASSAELDDLWRKSVKNDWLRLKLAGKQPAEIRKTLDKRYATLEKSVNELKGEDVFQFFLNAYTSAVDPHTDYFTPRTAENFNQAMSLSLEGIGAQLQRQDDMVVIREVIAGGPAAVNGTLKPGDRIVGVGQGKSGPLEDVIGWRIDDVVAKIRGKSDTQVRLEFIPAEEGVDGKHHTLVLTRQKVRLAEQAAKGETLTIPAKDGEPERKVGVIKLPTFYQDFEGRRRNAADYASATRDVAKLLAGFKADKLDGVVLDLRNNGGGSLDEAIELTGLFIEQGPVVQVRESGGRVTVNSDRSEVVAWDGPLAVLINRGSASASEIFAGAIQDYGRGLVIGETTFGKGTVQNIVDLDRWPSGETQRFGQVKLTIAQFFRVSGSSTQHKGVVPDLAFPASVDASEYGESTYDNALPWTRIAAVPHTQYGNFGPLLPKLESRHDTRIAADKEFQWWNEDVEQFRAEKAKKYISLNEAERRAEREKQDKQRTDRQAIRKQLGLDLDPLADDSNDDGLTGNERDIVKDAAREKAAEKRPDPLLRESAAILADAVNLLEADRPLSAQVLPQSTAAGRWAD</sequence>
<feature type="chain" id="PRO_5046434982" evidence="8">
    <location>
        <begin position="22"/>
        <end position="725"/>
    </location>
</feature>
<dbReference type="InterPro" id="IPR029045">
    <property type="entry name" value="ClpP/crotonase-like_dom_sf"/>
</dbReference>
<dbReference type="NCBIfam" id="TIGR00225">
    <property type="entry name" value="prc"/>
    <property type="match status" value="1"/>
</dbReference>
<dbReference type="Pfam" id="PF11818">
    <property type="entry name" value="DUF3340"/>
    <property type="match status" value="1"/>
</dbReference>
<dbReference type="InterPro" id="IPR004447">
    <property type="entry name" value="Peptidase_S41A"/>
</dbReference>
<dbReference type="CDD" id="cd07560">
    <property type="entry name" value="Peptidase_S41_CPP"/>
    <property type="match status" value="1"/>
</dbReference>
<feature type="signal peptide" evidence="8">
    <location>
        <begin position="1"/>
        <end position="21"/>
    </location>
</feature>
<dbReference type="CDD" id="cd06782">
    <property type="entry name" value="cpPDZ_CPP-like"/>
    <property type="match status" value="1"/>
</dbReference>
<feature type="coiled-coil region" evidence="6">
    <location>
        <begin position="608"/>
        <end position="642"/>
    </location>
</feature>
<dbReference type="Pfam" id="PF17804">
    <property type="entry name" value="TSP_NTD"/>
    <property type="match status" value="1"/>
</dbReference>
<dbReference type="Gene3D" id="2.30.42.10">
    <property type="match status" value="1"/>
</dbReference>
<evidence type="ECO:0000256" key="7">
    <source>
        <dbReference type="SAM" id="MobiDB-lite"/>
    </source>
</evidence>
<reference evidence="10 11" key="1">
    <citation type="submission" date="2024-04" db="EMBL/GenBank/DDBJ databases">
        <title>Bacterial endophytes with biocontrol capabilities against important plant pathogens.</title>
        <authorList>
            <person name="Alayande K.A."/>
        </authorList>
    </citation>
    <scope>NUCLEOTIDE SEQUENCE [LARGE SCALE GENOMIC DNA]</scope>
    <source>
        <strain evidence="10 11">KV22</strain>
    </source>
</reference>
<dbReference type="PROSITE" id="PS50106">
    <property type="entry name" value="PDZ"/>
    <property type="match status" value="1"/>
</dbReference>
<keyword evidence="11" id="KW-1185">Reference proteome</keyword>
<gene>
    <name evidence="10" type="ORF">AAE039_17440</name>
</gene>
<dbReference type="Gene3D" id="3.90.226.10">
    <property type="entry name" value="2-enoyl-CoA Hydratase, Chain A, domain 1"/>
    <property type="match status" value="1"/>
</dbReference>
<dbReference type="PANTHER" id="PTHR32060">
    <property type="entry name" value="TAIL-SPECIFIC PROTEASE"/>
    <property type="match status" value="1"/>
</dbReference>
<organism evidence="10 11">
    <name type="scientific">Stenotrophomonas bentonitica</name>
    <dbReference type="NCBI Taxonomy" id="1450134"/>
    <lineage>
        <taxon>Bacteria</taxon>
        <taxon>Pseudomonadati</taxon>
        <taxon>Pseudomonadota</taxon>
        <taxon>Gammaproteobacteria</taxon>
        <taxon>Lysobacterales</taxon>
        <taxon>Lysobacteraceae</taxon>
        <taxon>Stenotrophomonas</taxon>
    </lineage>
</organism>
<evidence type="ECO:0000256" key="1">
    <source>
        <dbReference type="ARBA" id="ARBA00009179"/>
    </source>
</evidence>
<evidence type="ECO:0000256" key="3">
    <source>
        <dbReference type="ARBA" id="ARBA00022801"/>
    </source>
</evidence>
<evidence type="ECO:0000259" key="9">
    <source>
        <dbReference type="PROSITE" id="PS50106"/>
    </source>
</evidence>
<dbReference type="InterPro" id="IPR036034">
    <property type="entry name" value="PDZ_sf"/>
</dbReference>
<dbReference type="InterPro" id="IPR020992">
    <property type="entry name" value="Tail_Prtase_C"/>
</dbReference>
<dbReference type="SMART" id="SM00228">
    <property type="entry name" value="PDZ"/>
    <property type="match status" value="1"/>
</dbReference>
<evidence type="ECO:0000256" key="5">
    <source>
        <dbReference type="RuleBase" id="RU004404"/>
    </source>
</evidence>
<evidence type="ECO:0000313" key="11">
    <source>
        <dbReference type="Proteomes" id="UP001455088"/>
    </source>
</evidence>
<keyword evidence="8" id="KW-0732">Signal</keyword>
<protein>
    <submittedName>
        <fullName evidence="10">Carboxy terminal-processing peptidase</fullName>
        <ecNumber evidence="10">3.4.21.102</ecNumber>
    </submittedName>
</protein>
<dbReference type="SUPFAM" id="SSF52096">
    <property type="entry name" value="ClpP/crotonase"/>
    <property type="match status" value="1"/>
</dbReference>
<feature type="domain" description="PDZ" evidence="9">
    <location>
        <begin position="246"/>
        <end position="307"/>
    </location>
</feature>
<dbReference type="Pfam" id="PF03572">
    <property type="entry name" value="Peptidase_S41"/>
    <property type="match status" value="1"/>
</dbReference>
<comment type="similarity">
    <text evidence="1 5">Belongs to the peptidase S41A family.</text>
</comment>
<evidence type="ECO:0000256" key="2">
    <source>
        <dbReference type="ARBA" id="ARBA00022670"/>
    </source>
</evidence>
<dbReference type="Gene3D" id="3.30.750.44">
    <property type="match status" value="1"/>
</dbReference>